<keyword evidence="1" id="KW-0812">Transmembrane</keyword>
<dbReference type="AlphaFoldDB" id="A0A142BU71"/>
<name>A0A142BU71_VIBPH</name>
<accession>A0A142BU71</accession>
<keyword evidence="1" id="KW-1133">Transmembrane helix</keyword>
<organism evidence="2">
    <name type="scientific">Vibrio parahaemolyticus</name>
    <dbReference type="NCBI Taxonomy" id="670"/>
    <lineage>
        <taxon>Bacteria</taxon>
        <taxon>Pseudomonadati</taxon>
        <taxon>Pseudomonadota</taxon>
        <taxon>Gammaproteobacteria</taxon>
        <taxon>Vibrionales</taxon>
        <taxon>Vibrionaceae</taxon>
        <taxon>Vibrio</taxon>
    </lineage>
</organism>
<keyword evidence="1" id="KW-0472">Membrane</keyword>
<protein>
    <submittedName>
        <fullName evidence="2">Uncharacterized protein</fullName>
    </submittedName>
</protein>
<reference evidence="2" key="2">
    <citation type="submission" date="2015-12" db="EMBL/GenBank/DDBJ databases">
        <authorList>
            <person name="Shamseldin A."/>
            <person name="Moawad H."/>
            <person name="Abd El-Rahim W.M."/>
            <person name="Sadowsky M.J."/>
        </authorList>
    </citation>
    <scope>NUCLEOTIDE SEQUENCE</scope>
    <source>
        <strain evidence="2">16976</strain>
    </source>
</reference>
<evidence type="ECO:0000256" key="1">
    <source>
        <dbReference type="SAM" id="Phobius"/>
    </source>
</evidence>
<proteinExistence type="predicted"/>
<sequence>MKHQNTLLLSRHMRAAMDICLLCASPTNYHLTNVNHKFKYYKSPPDGGDLYLHIYYRIGFIKKPTKTLLIMRIFKTFLKNHFFSYDVFVFIVYIISISLIFLSLENNTTIRIVEKMMSIF</sequence>
<evidence type="ECO:0000313" key="2">
    <source>
        <dbReference type="EMBL" id="AMP41659.1"/>
    </source>
</evidence>
<dbReference type="EMBL" id="KU244684">
    <property type="protein sequence ID" value="AMP41659.1"/>
    <property type="molecule type" value="Genomic_DNA"/>
</dbReference>
<reference evidence="2" key="1">
    <citation type="journal article" date="2014" name="Zh. Mikrobiol. Epidemiol. Immunobiol.">
        <title>[Collection of Vibrio parahaemolyticus species members: phenotypic and genotypic characteristics].</title>
        <authorList>
            <person name="Rykovskaia O.A."/>
            <person name="Smolikova L.M."/>
            <person name="Monakhova E.V."/>
            <person name="Chemisova O.S."/>
            <person name="Podoinitsyna O.A."/>
            <person name="Golenishcheva E.N."/>
            <person name="Sanamiants E.M."/>
            <person name="Sagakiants M.M."/>
            <person name="Dalikova R.R."/>
        </authorList>
    </citation>
    <scope>NUCLEOTIDE SEQUENCE</scope>
    <source>
        <strain evidence="2">16976</strain>
    </source>
</reference>
<feature type="transmembrane region" description="Helical" evidence="1">
    <location>
        <begin position="82"/>
        <end position="104"/>
    </location>
</feature>